<name>A0ABR1W635_9PEZI</name>
<organism evidence="2 3">
    <name type="scientific">Apiospora saccharicola</name>
    <dbReference type="NCBI Taxonomy" id="335842"/>
    <lineage>
        <taxon>Eukaryota</taxon>
        <taxon>Fungi</taxon>
        <taxon>Dikarya</taxon>
        <taxon>Ascomycota</taxon>
        <taxon>Pezizomycotina</taxon>
        <taxon>Sordariomycetes</taxon>
        <taxon>Xylariomycetidae</taxon>
        <taxon>Amphisphaeriales</taxon>
        <taxon>Apiosporaceae</taxon>
        <taxon>Apiospora</taxon>
    </lineage>
</organism>
<accession>A0ABR1W635</accession>
<evidence type="ECO:0000313" key="3">
    <source>
        <dbReference type="Proteomes" id="UP001446871"/>
    </source>
</evidence>
<dbReference type="InterPro" id="IPR045518">
    <property type="entry name" value="2EXR"/>
</dbReference>
<reference evidence="2 3" key="1">
    <citation type="submission" date="2023-01" db="EMBL/GenBank/DDBJ databases">
        <title>Analysis of 21 Apiospora genomes using comparative genomics revels a genus with tremendous synthesis potential of carbohydrate active enzymes and secondary metabolites.</title>
        <authorList>
            <person name="Sorensen T."/>
        </authorList>
    </citation>
    <scope>NUCLEOTIDE SEQUENCE [LARGE SCALE GENOMIC DNA]</scope>
    <source>
        <strain evidence="2 3">CBS 83171</strain>
    </source>
</reference>
<dbReference type="PANTHER" id="PTHR35910:SF1">
    <property type="entry name" value="2EXR DOMAIN-CONTAINING PROTEIN"/>
    <property type="match status" value="1"/>
</dbReference>
<evidence type="ECO:0000259" key="1">
    <source>
        <dbReference type="Pfam" id="PF20150"/>
    </source>
</evidence>
<sequence>MSNHQDAEFHFFPKLPPELRRMVWDYAAAAPRVVHTRGYYDRELQRWGSRGTRLTLYPKFSPLHDACHEARRAFLNLPDLVWDTDAETGLGVVWHPERDFLMCHDVRNYYLGTSTPRLWWRPLSIGWVGMIYRILTGRLPQPGWPRTLQDYPGGHASVKNIMFDMSDFNRAWRVSELPFIESYPPDCWDSSAVELDIFCYFPNARILELVPDIFLRPSPKHTRASRSETVLEYPDEPVDFEKVWGPINALRGGPWTSCFWGTSDRIKVSGSIRCRLSSGGTARARF</sequence>
<protein>
    <recommendedName>
        <fullName evidence="1">2EXR domain-containing protein</fullName>
    </recommendedName>
</protein>
<dbReference type="PANTHER" id="PTHR35910">
    <property type="entry name" value="2EXR DOMAIN-CONTAINING PROTEIN"/>
    <property type="match status" value="1"/>
</dbReference>
<dbReference type="Proteomes" id="UP001446871">
    <property type="component" value="Unassembled WGS sequence"/>
</dbReference>
<evidence type="ECO:0000313" key="2">
    <source>
        <dbReference type="EMBL" id="KAK8077945.1"/>
    </source>
</evidence>
<keyword evidence="3" id="KW-1185">Reference proteome</keyword>
<dbReference type="EMBL" id="JAQQWM010000002">
    <property type="protein sequence ID" value="KAK8077945.1"/>
    <property type="molecule type" value="Genomic_DNA"/>
</dbReference>
<gene>
    <name evidence="2" type="ORF">PG996_004115</name>
</gene>
<proteinExistence type="predicted"/>
<comment type="caution">
    <text evidence="2">The sequence shown here is derived from an EMBL/GenBank/DDBJ whole genome shotgun (WGS) entry which is preliminary data.</text>
</comment>
<feature type="domain" description="2EXR" evidence="1">
    <location>
        <begin position="9"/>
        <end position="101"/>
    </location>
</feature>
<dbReference type="Pfam" id="PF20150">
    <property type="entry name" value="2EXR"/>
    <property type="match status" value="1"/>
</dbReference>